<feature type="transmembrane region" description="Helical" evidence="7">
    <location>
        <begin position="269"/>
        <end position="290"/>
    </location>
</feature>
<evidence type="ECO:0000256" key="7">
    <source>
        <dbReference type="SAM" id="Phobius"/>
    </source>
</evidence>
<feature type="compositionally biased region" description="Polar residues" evidence="6">
    <location>
        <begin position="224"/>
        <end position="233"/>
    </location>
</feature>
<feature type="region of interest" description="Disordered" evidence="6">
    <location>
        <begin position="222"/>
        <end position="255"/>
    </location>
</feature>
<evidence type="ECO:0000256" key="1">
    <source>
        <dbReference type="ARBA" id="ARBA00004141"/>
    </source>
</evidence>
<feature type="transmembrane region" description="Helical" evidence="7">
    <location>
        <begin position="182"/>
        <end position="206"/>
    </location>
</feature>
<organism evidence="9 10">
    <name type="scientific">Lentinula raphanica</name>
    <dbReference type="NCBI Taxonomy" id="153919"/>
    <lineage>
        <taxon>Eukaryota</taxon>
        <taxon>Fungi</taxon>
        <taxon>Dikarya</taxon>
        <taxon>Basidiomycota</taxon>
        <taxon>Agaricomycotina</taxon>
        <taxon>Agaricomycetes</taxon>
        <taxon>Agaricomycetidae</taxon>
        <taxon>Agaricales</taxon>
        <taxon>Marasmiineae</taxon>
        <taxon>Omphalotaceae</taxon>
        <taxon>Lentinula</taxon>
    </lineage>
</organism>
<feature type="transmembrane region" description="Helical" evidence="7">
    <location>
        <begin position="437"/>
        <end position="459"/>
    </location>
</feature>
<dbReference type="GO" id="GO:0016020">
    <property type="term" value="C:membrane"/>
    <property type="evidence" value="ECO:0007669"/>
    <property type="project" value="UniProtKB-SubCell"/>
</dbReference>
<dbReference type="Proteomes" id="UP001163846">
    <property type="component" value="Unassembled WGS sequence"/>
</dbReference>
<feature type="transmembrane region" description="Helical" evidence="7">
    <location>
        <begin position="368"/>
        <end position="396"/>
    </location>
</feature>
<proteinExistence type="predicted"/>
<evidence type="ECO:0000256" key="3">
    <source>
        <dbReference type="ARBA" id="ARBA00022692"/>
    </source>
</evidence>
<keyword evidence="4 7" id="KW-1133">Transmembrane helix</keyword>
<dbReference type="Pfam" id="PF07690">
    <property type="entry name" value="MFS_1"/>
    <property type="match status" value="1"/>
</dbReference>
<accession>A0AA38PES1</accession>
<evidence type="ECO:0000313" key="10">
    <source>
        <dbReference type="Proteomes" id="UP001163846"/>
    </source>
</evidence>
<keyword evidence="5 7" id="KW-0472">Membrane</keyword>
<dbReference type="PRINTS" id="PR01035">
    <property type="entry name" value="TCRTETA"/>
</dbReference>
<dbReference type="InterPro" id="IPR020846">
    <property type="entry name" value="MFS_dom"/>
</dbReference>
<dbReference type="PROSITE" id="PS00216">
    <property type="entry name" value="SUGAR_TRANSPORT_1"/>
    <property type="match status" value="1"/>
</dbReference>
<dbReference type="SUPFAM" id="SSF103473">
    <property type="entry name" value="MFS general substrate transporter"/>
    <property type="match status" value="1"/>
</dbReference>
<evidence type="ECO:0000259" key="8">
    <source>
        <dbReference type="PROSITE" id="PS50850"/>
    </source>
</evidence>
<dbReference type="GO" id="GO:0022857">
    <property type="term" value="F:transmembrane transporter activity"/>
    <property type="evidence" value="ECO:0007669"/>
    <property type="project" value="InterPro"/>
</dbReference>
<dbReference type="EMBL" id="MU806047">
    <property type="protein sequence ID" value="KAJ3841221.1"/>
    <property type="molecule type" value="Genomic_DNA"/>
</dbReference>
<dbReference type="PANTHER" id="PTHR23504">
    <property type="entry name" value="MAJOR FACILITATOR SUPERFAMILY DOMAIN-CONTAINING PROTEIN 10"/>
    <property type="match status" value="1"/>
</dbReference>
<dbReference type="InterPro" id="IPR001958">
    <property type="entry name" value="Tet-R_TetA/multi-R_MdtG-like"/>
</dbReference>
<dbReference type="InterPro" id="IPR005829">
    <property type="entry name" value="Sugar_transporter_CS"/>
</dbReference>
<keyword evidence="3 7" id="KW-0812">Transmembrane</keyword>
<evidence type="ECO:0000256" key="6">
    <source>
        <dbReference type="SAM" id="MobiDB-lite"/>
    </source>
</evidence>
<feature type="domain" description="Major facilitator superfamily (MFS) profile" evidence="8">
    <location>
        <begin position="1"/>
        <end position="464"/>
    </location>
</feature>
<gene>
    <name evidence="9" type="ORF">F5878DRAFT_557727</name>
</gene>
<evidence type="ECO:0000313" key="9">
    <source>
        <dbReference type="EMBL" id="KAJ3841221.1"/>
    </source>
</evidence>
<dbReference type="InterPro" id="IPR011701">
    <property type="entry name" value="MFS"/>
</dbReference>
<feature type="transmembrane region" description="Helical" evidence="7">
    <location>
        <begin position="302"/>
        <end position="324"/>
    </location>
</feature>
<evidence type="ECO:0000256" key="2">
    <source>
        <dbReference type="ARBA" id="ARBA00022448"/>
    </source>
</evidence>
<dbReference type="PANTHER" id="PTHR23504:SF15">
    <property type="entry name" value="MAJOR FACILITATOR SUPERFAMILY (MFS) PROFILE DOMAIN-CONTAINING PROTEIN"/>
    <property type="match status" value="1"/>
</dbReference>
<feature type="transmembrane region" description="Helical" evidence="7">
    <location>
        <begin position="140"/>
        <end position="162"/>
    </location>
</feature>
<dbReference type="InterPro" id="IPR036259">
    <property type="entry name" value="MFS_trans_sf"/>
</dbReference>
<protein>
    <submittedName>
        <fullName evidence="9">Major facilitator superfamily multidrug-resistance, DHA1 sub-family</fullName>
    </submittedName>
</protein>
<feature type="transmembrane region" description="Helical" evidence="7">
    <location>
        <begin position="336"/>
        <end position="356"/>
    </location>
</feature>
<dbReference type="Gene3D" id="1.20.1250.20">
    <property type="entry name" value="MFS general substrate transporter like domains"/>
    <property type="match status" value="1"/>
</dbReference>
<feature type="transmembrane region" description="Helical" evidence="7">
    <location>
        <begin position="83"/>
        <end position="101"/>
    </location>
</feature>
<comment type="caution">
    <text evidence="9">The sequence shown here is derived from an EMBL/GenBank/DDBJ whole genome shotgun (WGS) entry which is preliminary data.</text>
</comment>
<evidence type="ECO:0000256" key="5">
    <source>
        <dbReference type="ARBA" id="ARBA00023136"/>
    </source>
</evidence>
<dbReference type="AlphaFoldDB" id="A0AA38PES1"/>
<dbReference type="PROSITE" id="PS50850">
    <property type="entry name" value="MFS"/>
    <property type="match status" value="1"/>
</dbReference>
<sequence>METTPLPKLQLFLTSLTQLSEPVTGMVIYPFITKAVRRTGITAGDEKKTGYYAGVLESTFFLAESISVYPIGRASDFYGRKPLLLIGPLGLSLAMLCFGLSETFWGMVLARAAMGVFNGNIGVSKTVMAESTDETNRADAFTLMPIVYTIGITVGPAIGSILADPAARWPHVFGKFAFFQQYPWFLACFAAGTIAFAAFLLSCWGLKETLPRKVKPKKLAESSPLLNGSSDKTAPSYGSVDEPSESPLSVEAPPSTIDLLRDPRMMISLLGMGFLAFTDMSYQVLIPLIYTTSVPVGGLGLSPYQVGLIMGIFGFANGIWNWAVSTKFLKKIGPKRTFVIGYSFFLVHFALLWVIRDVAAFSGGMTPFVWALLVFQLFVSTVIVTAFNAMHLLIVLNAPSNALGSVNGLAQVVSSGTRGLAPFFASSLYSYSLESRIAGGHLVEIVLMGVTVVGISCTFRLSRY</sequence>
<keyword evidence="2" id="KW-0813">Transport</keyword>
<name>A0AA38PES1_9AGAR</name>
<reference evidence="9" key="1">
    <citation type="submission" date="2022-08" db="EMBL/GenBank/DDBJ databases">
        <authorList>
            <consortium name="DOE Joint Genome Institute"/>
            <person name="Min B."/>
            <person name="Riley R."/>
            <person name="Sierra-Patev S."/>
            <person name="Naranjo-Ortiz M."/>
            <person name="Looney B."/>
            <person name="Konkel Z."/>
            <person name="Slot J.C."/>
            <person name="Sakamoto Y."/>
            <person name="Steenwyk J.L."/>
            <person name="Rokas A."/>
            <person name="Carro J."/>
            <person name="Camarero S."/>
            <person name="Ferreira P."/>
            <person name="Molpeceres G."/>
            <person name="Ruiz-Duenas F.J."/>
            <person name="Serrano A."/>
            <person name="Henrissat B."/>
            <person name="Drula E."/>
            <person name="Hughes K.W."/>
            <person name="Mata J.L."/>
            <person name="Ishikawa N.K."/>
            <person name="Vargas-Isla R."/>
            <person name="Ushijima S."/>
            <person name="Smith C.A."/>
            <person name="Ahrendt S."/>
            <person name="Andreopoulos W."/>
            <person name="He G."/>
            <person name="Labutti K."/>
            <person name="Lipzen A."/>
            <person name="Ng V."/>
            <person name="Sandor L."/>
            <person name="Barry K."/>
            <person name="Martinez A.T."/>
            <person name="Xiao Y."/>
            <person name="Gibbons J.G."/>
            <person name="Terashima K."/>
            <person name="Hibbett D.S."/>
            <person name="Grigoriev I.V."/>
        </authorList>
    </citation>
    <scope>NUCLEOTIDE SEQUENCE</scope>
    <source>
        <strain evidence="9">TFB9207</strain>
    </source>
</reference>
<comment type="subcellular location">
    <subcellularLocation>
        <location evidence="1">Membrane</location>
        <topology evidence="1">Multi-pass membrane protein</topology>
    </subcellularLocation>
</comment>
<evidence type="ECO:0000256" key="4">
    <source>
        <dbReference type="ARBA" id="ARBA00022989"/>
    </source>
</evidence>
<keyword evidence="10" id="KW-1185">Reference proteome</keyword>